<name>A0A4U0RAE3_9RHOB</name>
<evidence type="ECO:0000313" key="1">
    <source>
        <dbReference type="EMBL" id="TJZ91826.1"/>
    </source>
</evidence>
<comment type="caution">
    <text evidence="1">The sequence shown here is derived from an EMBL/GenBank/DDBJ whole genome shotgun (WGS) entry which is preliminary data.</text>
</comment>
<dbReference type="RefSeq" id="WP_136885995.1">
    <property type="nucleotide sequence ID" value="NZ_SUNI01000007.1"/>
</dbReference>
<dbReference type="EMBL" id="SUNI01000007">
    <property type="protein sequence ID" value="TJZ91826.1"/>
    <property type="molecule type" value="Genomic_DNA"/>
</dbReference>
<sequence>MSLHQTIRTPRPLCAITLIDRRMGCPHRVNGAALTAASRGPALAALDLPAGGSARIQDSGIRPLPGTPLI</sequence>
<dbReference type="OrthoDB" id="7775285at2"/>
<reference evidence="1 2" key="1">
    <citation type="submission" date="2019-04" db="EMBL/GenBank/DDBJ databases">
        <authorList>
            <person name="Li J."/>
        </authorList>
    </citation>
    <scope>NUCLEOTIDE SEQUENCE [LARGE SCALE GENOMIC DNA]</scope>
    <source>
        <strain evidence="1 2">KCTC 42687</strain>
    </source>
</reference>
<protein>
    <submittedName>
        <fullName evidence="1">Uncharacterized protein</fullName>
    </submittedName>
</protein>
<dbReference type="Proteomes" id="UP000309747">
    <property type="component" value="Unassembled WGS sequence"/>
</dbReference>
<keyword evidence="2" id="KW-1185">Reference proteome</keyword>
<organism evidence="1 2">
    <name type="scientific">Paracoccus gahaiensis</name>
    <dbReference type="NCBI Taxonomy" id="1706839"/>
    <lineage>
        <taxon>Bacteria</taxon>
        <taxon>Pseudomonadati</taxon>
        <taxon>Pseudomonadota</taxon>
        <taxon>Alphaproteobacteria</taxon>
        <taxon>Rhodobacterales</taxon>
        <taxon>Paracoccaceae</taxon>
        <taxon>Paracoccus</taxon>
    </lineage>
</organism>
<evidence type="ECO:0000313" key="2">
    <source>
        <dbReference type="Proteomes" id="UP000309747"/>
    </source>
</evidence>
<accession>A0A4U0RAE3</accession>
<gene>
    <name evidence="1" type="ORF">FA743_10170</name>
</gene>
<dbReference type="AlphaFoldDB" id="A0A4U0RAE3"/>
<proteinExistence type="predicted"/>